<evidence type="ECO:0000313" key="1">
    <source>
        <dbReference type="EMBL" id="SVD76502.1"/>
    </source>
</evidence>
<gene>
    <name evidence="1" type="ORF">METZ01_LOCUS429356</name>
</gene>
<reference evidence="1" key="1">
    <citation type="submission" date="2018-05" db="EMBL/GenBank/DDBJ databases">
        <authorList>
            <person name="Lanie J.A."/>
            <person name="Ng W.-L."/>
            <person name="Kazmierczak K.M."/>
            <person name="Andrzejewski T.M."/>
            <person name="Davidsen T.M."/>
            <person name="Wayne K.J."/>
            <person name="Tettelin H."/>
            <person name="Glass J.I."/>
            <person name="Rusch D."/>
            <person name="Podicherti R."/>
            <person name="Tsui H.-C.T."/>
            <person name="Winkler M.E."/>
        </authorList>
    </citation>
    <scope>NUCLEOTIDE SEQUENCE</scope>
</reference>
<dbReference type="AlphaFoldDB" id="A0A382XZE6"/>
<feature type="non-terminal residue" evidence="1">
    <location>
        <position position="1"/>
    </location>
</feature>
<protein>
    <submittedName>
        <fullName evidence="1">Uncharacterized protein</fullName>
    </submittedName>
</protein>
<name>A0A382XZE6_9ZZZZ</name>
<organism evidence="1">
    <name type="scientific">marine metagenome</name>
    <dbReference type="NCBI Taxonomy" id="408172"/>
    <lineage>
        <taxon>unclassified sequences</taxon>
        <taxon>metagenomes</taxon>
        <taxon>ecological metagenomes</taxon>
    </lineage>
</organism>
<dbReference type="EMBL" id="UINC01171769">
    <property type="protein sequence ID" value="SVD76502.1"/>
    <property type="molecule type" value="Genomic_DNA"/>
</dbReference>
<proteinExistence type="predicted"/>
<sequence length="45" mass="5236">ARGKLYKDEFGERKTDTLSGDELQKFFNILEDSIKVLERKLVSSM</sequence>
<accession>A0A382XZE6</accession>